<dbReference type="PANTHER" id="PTHR11203">
    <property type="entry name" value="CLEAVAGE AND POLYADENYLATION SPECIFICITY FACTOR FAMILY MEMBER"/>
    <property type="match status" value="1"/>
</dbReference>
<dbReference type="InterPro" id="IPR036866">
    <property type="entry name" value="RibonucZ/Hydroxyglut_hydro"/>
</dbReference>
<feature type="domain" description="Metallo-beta-lactamase" evidence="1">
    <location>
        <begin position="14"/>
        <end position="193"/>
    </location>
</feature>
<dbReference type="SUPFAM" id="SSF56281">
    <property type="entry name" value="Metallo-hydrolase/oxidoreductase"/>
    <property type="match status" value="1"/>
</dbReference>
<evidence type="ECO:0000259" key="1">
    <source>
        <dbReference type="SMART" id="SM00849"/>
    </source>
</evidence>
<dbReference type="Proteomes" id="UP001595377">
    <property type="component" value="Unassembled WGS sequence"/>
</dbReference>
<dbReference type="Gene3D" id="3.60.15.10">
    <property type="entry name" value="Ribonuclease Z/Hydroxyacylglutathione hydrolase-like"/>
    <property type="match status" value="1"/>
</dbReference>
<comment type="caution">
    <text evidence="2">The sequence shown here is derived from an EMBL/GenBank/DDBJ whole genome shotgun (WGS) entry which is preliminary data.</text>
</comment>
<dbReference type="RefSeq" id="WP_257318205.1">
    <property type="nucleotide sequence ID" value="NZ_JANFDG010000044.1"/>
</dbReference>
<proteinExistence type="predicted"/>
<reference evidence="3" key="1">
    <citation type="journal article" date="2019" name="Int. J. Syst. Evol. Microbiol.">
        <title>The Global Catalogue of Microorganisms (GCM) 10K type strain sequencing project: providing services to taxonomists for standard genome sequencing and annotation.</title>
        <authorList>
            <consortium name="The Broad Institute Genomics Platform"/>
            <consortium name="The Broad Institute Genome Sequencing Center for Infectious Disease"/>
            <person name="Wu L."/>
            <person name="Ma J."/>
        </authorList>
    </citation>
    <scope>NUCLEOTIDE SEQUENCE [LARGE SCALE GENOMIC DNA]</scope>
    <source>
        <strain evidence="3">KCTC 52677</strain>
    </source>
</reference>
<dbReference type="EMBL" id="JBHRSP010000016">
    <property type="protein sequence ID" value="MFC3073456.1"/>
    <property type="molecule type" value="Genomic_DNA"/>
</dbReference>
<gene>
    <name evidence="2" type="ORF">ACFOHH_10105</name>
</gene>
<organism evidence="2 3">
    <name type="scientific">Shinella pollutisoli</name>
    <dbReference type="NCBI Taxonomy" id="2250594"/>
    <lineage>
        <taxon>Bacteria</taxon>
        <taxon>Pseudomonadati</taxon>
        <taxon>Pseudomonadota</taxon>
        <taxon>Alphaproteobacteria</taxon>
        <taxon>Hyphomicrobiales</taxon>
        <taxon>Rhizobiaceae</taxon>
        <taxon>Shinella</taxon>
    </lineage>
</organism>
<name>A0ABV7DEU5_9HYPH</name>
<keyword evidence="3" id="KW-1185">Reference proteome</keyword>
<evidence type="ECO:0000313" key="3">
    <source>
        <dbReference type="Proteomes" id="UP001595377"/>
    </source>
</evidence>
<protein>
    <submittedName>
        <fullName evidence="2">MBL fold metallo-hydrolase</fullName>
    </submittedName>
</protein>
<evidence type="ECO:0000313" key="2">
    <source>
        <dbReference type="EMBL" id="MFC3073456.1"/>
    </source>
</evidence>
<dbReference type="SMART" id="SM00849">
    <property type="entry name" value="Lactamase_B"/>
    <property type="match status" value="1"/>
</dbReference>
<dbReference type="Pfam" id="PF00753">
    <property type="entry name" value="Lactamase_B"/>
    <property type="match status" value="1"/>
</dbReference>
<accession>A0ABV7DEU5</accession>
<dbReference type="InterPro" id="IPR001279">
    <property type="entry name" value="Metallo-B-lactamas"/>
</dbReference>
<dbReference type="PANTHER" id="PTHR11203:SF37">
    <property type="entry name" value="INTEGRATOR COMPLEX SUBUNIT 11"/>
    <property type="match status" value="1"/>
</dbReference>
<sequence length="366" mass="38235">MARLTAISGVGGKLPAAFLLEIEGKRLLLDLGEGPEPGVFPSVEGIGAVDAICLSHAHVDHAGALHLADDLGDPPVYATRTTFDSLGSRAPKATRRRILPVSGAAEIAGVPVTLGRCGHAPGGVWFHFPHAGGILYTGDWSVESGLLPFDPPPPARLLVTDASYGDRDTNLADQIDAIARMAAAGAVLPVPGGGRGPEMATALAARGLRPRVCPQVLREMQVLAGDDLSVNTNGRQALRDFLAGAPGGDWRPTDIVVAAEANAEAGLSAALLHRLEEGFRFIFSGHVPRNTPAHGLLATGRATWLPWNVHPRRRDVLELAARTGASRVVPAFVEPDAMPQLGESLGNRLLTDRTIALASPAEHGNG</sequence>
<dbReference type="InterPro" id="IPR050698">
    <property type="entry name" value="MBL"/>
</dbReference>